<dbReference type="PANTHER" id="PTHR43267:SF1">
    <property type="entry name" value="TRNA THREONYLCARBAMOYLADENOSINE DEHYDRATASE"/>
    <property type="match status" value="1"/>
</dbReference>
<dbReference type="Pfam" id="PF26398">
    <property type="entry name" value="Cap2_linker"/>
    <property type="match status" value="1"/>
</dbReference>
<dbReference type="EMBL" id="CP000113">
    <property type="protein sequence ID" value="ABF91016.1"/>
    <property type="molecule type" value="Genomic_DNA"/>
</dbReference>
<evidence type="ECO:0000259" key="2">
    <source>
        <dbReference type="Pfam" id="PF00899"/>
    </source>
</evidence>
<dbReference type="AlphaFoldDB" id="Q1CW25"/>
<dbReference type="HOGENOM" id="CLU_023918_0_0_7"/>
<dbReference type="SUPFAM" id="SSF69572">
    <property type="entry name" value="Activating enzymes of the ubiquitin-like proteins"/>
    <property type="match status" value="1"/>
</dbReference>
<evidence type="ECO:0000256" key="1">
    <source>
        <dbReference type="SAM" id="MobiDB-lite"/>
    </source>
</evidence>
<sequence length="598" mass="67415">MGRRALDGGADVDLLADIQWHPEAQCWVLPLRLRANTEGSTIPEWTPWHVLVDASYPLGDIDVHPSKQGGIEETRPHQNLNRRGPETRPWRDGKLCLQTGLAALGLRARDEEPLDAASRLGWHVARAREWLEAAARGRLLPNGAPFELPALPHMDSTQVVFREDAESLATWERIEETQGWVELAPLPGNPRVFAATAFYTIDGRWLFSFEWGDLLRRVHKRRRFRVPWLRCRQIPVLPPYAPPVLWTELEAAAHQLEWSLRDALHGLATRLRDGERHLCLLGFPIPETQGAPSARLHWWAMRLPRFAYRDIAPRGFRRTEQNYWRHDQAVMFQRSLPIDWIRTDNWAPSDLRSRGALPEALRGRWVALLGAGSLGSSVAELLVRGGVSRLVILDGDDLEAGNLVRHSLDLGSVRYSKAHALAARLRNLNPDLRAQSFRQTLRVGGLPLPELVGQCETIIDCTASDEVIEVLGRLSPSVSCHFFSASFGVGARRLLCFNAMGDRFPSDAYWAQAQEWIRRDHEEIRRTVLPREGVGCWHPVFPARSDDVVLAAAIAVKSLVAAVTERPAARLDVYERDEQGVCFRGVRHVSLHDSHAAP</sequence>
<name>Q1CW25_MYXXD</name>
<dbReference type="GO" id="GO:0061504">
    <property type="term" value="P:cyclic threonylcarbamoyladenosine biosynthetic process"/>
    <property type="evidence" value="ECO:0007669"/>
    <property type="project" value="TreeGrafter"/>
</dbReference>
<keyword evidence="5" id="KW-1185">Reference proteome</keyword>
<dbReference type="Pfam" id="PF00899">
    <property type="entry name" value="ThiF"/>
    <property type="match status" value="1"/>
</dbReference>
<evidence type="ECO:0000313" key="4">
    <source>
        <dbReference type="EMBL" id="ABF91016.1"/>
    </source>
</evidence>
<protein>
    <submittedName>
        <fullName evidence="4">ThiF family protein</fullName>
    </submittedName>
</protein>
<dbReference type="eggNOG" id="COG0476">
    <property type="taxonomic scope" value="Bacteria"/>
</dbReference>
<organism evidence="4 5">
    <name type="scientific">Myxococcus xanthus (strain DK1622)</name>
    <dbReference type="NCBI Taxonomy" id="246197"/>
    <lineage>
        <taxon>Bacteria</taxon>
        <taxon>Pseudomonadati</taxon>
        <taxon>Myxococcota</taxon>
        <taxon>Myxococcia</taxon>
        <taxon>Myxococcales</taxon>
        <taxon>Cystobacterineae</taxon>
        <taxon>Myxococcaceae</taxon>
        <taxon>Myxococcus</taxon>
    </lineage>
</organism>
<dbReference type="InterPro" id="IPR000594">
    <property type="entry name" value="ThiF_NAD_FAD-bd"/>
</dbReference>
<accession>Q1CW25</accession>
<feature type="domain" description="Cap2 central linker" evidence="3">
    <location>
        <begin position="137"/>
        <end position="346"/>
    </location>
</feature>
<proteinExistence type="predicted"/>
<dbReference type="InterPro" id="IPR035985">
    <property type="entry name" value="Ubiquitin-activating_enz"/>
</dbReference>
<reference evidence="4 5" key="1">
    <citation type="journal article" date="2006" name="Proc. Natl. Acad. Sci. U.S.A.">
        <title>Evolution of sensory complexity recorded in a myxobacterial genome.</title>
        <authorList>
            <person name="Goldman B.S."/>
            <person name="Nierman W.C."/>
            <person name="Kaiser D."/>
            <person name="Slater S.C."/>
            <person name="Durkin A.S."/>
            <person name="Eisen J.A."/>
            <person name="Ronning C.M."/>
            <person name="Barbazuk W.B."/>
            <person name="Blanchard M."/>
            <person name="Field C."/>
            <person name="Halling C."/>
            <person name="Hinkle G."/>
            <person name="Iartchuk O."/>
            <person name="Kim H.S."/>
            <person name="Mackenzie C."/>
            <person name="Madupu R."/>
            <person name="Miller N."/>
            <person name="Shvartsbeyn A."/>
            <person name="Sullivan S.A."/>
            <person name="Vaudin M."/>
            <person name="Wiegand R."/>
            <person name="Kaplan H.B."/>
        </authorList>
    </citation>
    <scope>NUCLEOTIDE SEQUENCE [LARGE SCALE GENOMIC DNA]</scope>
    <source>
        <strain evidence="5">DK1622</strain>
    </source>
</reference>
<gene>
    <name evidence="4" type="ordered locus">MXAN_7285</name>
</gene>
<dbReference type="SMR" id="Q1CW25"/>
<dbReference type="KEGG" id="mxa:MXAN_7285"/>
<feature type="region of interest" description="Disordered" evidence="1">
    <location>
        <begin position="65"/>
        <end position="89"/>
    </location>
</feature>
<dbReference type="Gene3D" id="3.40.50.720">
    <property type="entry name" value="NAD(P)-binding Rossmann-like Domain"/>
    <property type="match status" value="1"/>
</dbReference>
<dbReference type="GO" id="GO:0061503">
    <property type="term" value="F:tRNA threonylcarbamoyladenosine dehydratase"/>
    <property type="evidence" value="ECO:0007669"/>
    <property type="project" value="TreeGrafter"/>
</dbReference>
<evidence type="ECO:0000313" key="5">
    <source>
        <dbReference type="Proteomes" id="UP000002402"/>
    </source>
</evidence>
<feature type="compositionally biased region" description="Basic and acidic residues" evidence="1">
    <location>
        <begin position="65"/>
        <end position="76"/>
    </location>
</feature>
<dbReference type="PANTHER" id="PTHR43267">
    <property type="entry name" value="TRNA THREONYLCARBAMOYLADENOSINE DEHYDRATASE"/>
    <property type="match status" value="1"/>
</dbReference>
<dbReference type="STRING" id="246197.MXAN_7285"/>
<evidence type="ECO:0000259" key="3">
    <source>
        <dbReference type="Pfam" id="PF26398"/>
    </source>
</evidence>
<feature type="domain" description="THIF-type NAD/FAD binding fold" evidence="2">
    <location>
        <begin position="360"/>
        <end position="464"/>
    </location>
</feature>
<dbReference type="InterPro" id="IPR058964">
    <property type="entry name" value="Cap2_linker"/>
</dbReference>
<dbReference type="EnsemblBacteria" id="ABF91016">
    <property type="protein sequence ID" value="ABF91016"/>
    <property type="gene ID" value="MXAN_7285"/>
</dbReference>
<dbReference type="Proteomes" id="UP000002402">
    <property type="component" value="Chromosome"/>
</dbReference>
<dbReference type="InterPro" id="IPR045886">
    <property type="entry name" value="ThiF/MoeB/HesA"/>
</dbReference>
<dbReference type="GO" id="GO:0008641">
    <property type="term" value="F:ubiquitin-like modifier activating enzyme activity"/>
    <property type="evidence" value="ECO:0007669"/>
    <property type="project" value="InterPro"/>
</dbReference>